<dbReference type="RefSeq" id="WP_091589510.1">
    <property type="nucleotide sequence ID" value="NZ_JBHRWG010000003.1"/>
</dbReference>
<dbReference type="PATRIC" id="fig|307121.4.peg.1947"/>
<evidence type="ECO:0000313" key="1">
    <source>
        <dbReference type="EMBL" id="SBV26405.1"/>
    </source>
</evidence>
<accession>A0A1C3N1F9</accession>
<dbReference type="AlphaFoldDB" id="A0A1C3N1F9"/>
<gene>
    <name evidence="1" type="ORF">GA0070620_1893</name>
</gene>
<dbReference type="SUPFAM" id="SSF54909">
    <property type="entry name" value="Dimeric alpha+beta barrel"/>
    <property type="match status" value="1"/>
</dbReference>
<dbReference type="InterPro" id="IPR011008">
    <property type="entry name" value="Dimeric_a/b-barrel"/>
</dbReference>
<protein>
    <recommendedName>
        <fullName evidence="3">Antibiotic biosynthesis monooxygenase</fullName>
    </recommendedName>
</protein>
<dbReference type="Gene3D" id="3.30.70.100">
    <property type="match status" value="1"/>
</dbReference>
<evidence type="ECO:0008006" key="3">
    <source>
        <dbReference type="Google" id="ProtNLM"/>
    </source>
</evidence>
<organism evidence="1 2">
    <name type="scientific">Micromonospora krabiensis</name>
    <dbReference type="NCBI Taxonomy" id="307121"/>
    <lineage>
        <taxon>Bacteria</taxon>
        <taxon>Bacillati</taxon>
        <taxon>Actinomycetota</taxon>
        <taxon>Actinomycetes</taxon>
        <taxon>Micromonosporales</taxon>
        <taxon>Micromonosporaceae</taxon>
        <taxon>Micromonospora</taxon>
    </lineage>
</organism>
<proteinExistence type="predicted"/>
<dbReference type="EMBL" id="LT598496">
    <property type="protein sequence ID" value="SBV26405.1"/>
    <property type="molecule type" value="Genomic_DNA"/>
</dbReference>
<dbReference type="OrthoDB" id="1445730at2"/>
<sequence length="100" mass="11003">MVEALEVTTFRLVAGLTGADFVAANTDIDDYLRRQPGFRWRRIAQDDDGTIIDIVAWESAADGRRSASGIMTEMANSPVHATIDQGSVDFRIVPVLRHSV</sequence>
<reference evidence="2" key="1">
    <citation type="submission" date="2016-06" db="EMBL/GenBank/DDBJ databases">
        <authorList>
            <person name="Varghese N."/>
        </authorList>
    </citation>
    <scope>NUCLEOTIDE SEQUENCE [LARGE SCALE GENOMIC DNA]</scope>
    <source>
        <strain evidence="2">DSM 45344</strain>
    </source>
</reference>
<evidence type="ECO:0000313" key="2">
    <source>
        <dbReference type="Proteomes" id="UP000199393"/>
    </source>
</evidence>
<keyword evidence="2" id="KW-1185">Reference proteome</keyword>
<dbReference type="Proteomes" id="UP000199393">
    <property type="component" value="Chromosome I"/>
</dbReference>
<name>A0A1C3N1F9_9ACTN</name>
<dbReference type="STRING" id="307121.GA0070620_1893"/>